<dbReference type="CTD" id="189875"/>
<reference evidence="1 2" key="1">
    <citation type="journal article" date="1998" name="Science">
        <title>Genome sequence of the nematode C. elegans: a platform for investigating biology.</title>
        <authorList>
            <consortium name="The C. elegans sequencing consortium"/>
            <person name="Sulson J.E."/>
            <person name="Waterston R."/>
        </authorList>
    </citation>
    <scope>NUCLEOTIDE SEQUENCE [LARGE SCALE GENOMIC DNA]</scope>
    <source>
        <strain evidence="1 2">Bristol N2</strain>
    </source>
</reference>
<keyword evidence="2" id="KW-1185">Reference proteome</keyword>
<dbReference type="PANTHER" id="PTHR21516">
    <property type="entry name" value="AAA_LID_7 DOMAIN-CONTAINING PROTEIN-RELATED-RELATED"/>
    <property type="match status" value="1"/>
</dbReference>
<dbReference type="AlphaFoldDB" id="Q9XWX0"/>
<sequence length="167" mass="19408">MASPAYKKYDFNQFLDTAREMNIREPPDVVIFCELIYGAAITCLKKFFLRDVFKIFITSHKANIDLMDVVIKSFTDSTNSGKLSKAWAHAQNCHTNFYELKNMKKKLKQNILKSVSEMNNIIKKADIDMINNNLKPFLKQMEKLPTKKTVTIGNESFEYNKTASWYN</sequence>
<dbReference type="KEGG" id="cel:CELE_Y43F8B.12"/>
<evidence type="ECO:0000313" key="3">
    <source>
        <dbReference type="WormBase" id="Y43F8B.12"/>
    </source>
</evidence>
<gene>
    <name evidence="1" type="ORF">CELE_Y43F8B.12</name>
    <name evidence="1 3" type="ORF">Y43F8B.12</name>
</gene>
<dbReference type="Bgee" id="WBGene00012822">
    <property type="expression patterns" value="Expressed in adult organism and 2 other cell types or tissues"/>
</dbReference>
<dbReference type="PaxDb" id="6239-Y43F8B.12"/>
<name>Q9XWX0_CAEEL</name>
<protein>
    <submittedName>
        <fullName evidence="1">Uncharacterized protein</fullName>
    </submittedName>
</protein>
<dbReference type="RefSeq" id="NP_507787.2">
    <property type="nucleotide sequence ID" value="NM_075386.2"/>
</dbReference>
<dbReference type="Proteomes" id="UP000001940">
    <property type="component" value="Chromosome V"/>
</dbReference>
<dbReference type="WormBase" id="Y43F8B.12">
    <property type="protein sequence ID" value="CE44267"/>
    <property type="gene ID" value="WBGene00012822"/>
</dbReference>
<dbReference type="STRING" id="6239.Y43F8B.12.1"/>
<dbReference type="GeneID" id="189875"/>
<proteinExistence type="predicted"/>
<accession>Q9XWX0</accession>
<dbReference type="HOGENOM" id="CLU_135809_0_0_1"/>
<dbReference type="FunCoup" id="Q9XWX0">
    <property type="interactions" value="84"/>
</dbReference>
<organism evidence="1 2">
    <name type="scientific">Caenorhabditis elegans</name>
    <dbReference type="NCBI Taxonomy" id="6239"/>
    <lineage>
        <taxon>Eukaryota</taxon>
        <taxon>Metazoa</taxon>
        <taxon>Ecdysozoa</taxon>
        <taxon>Nematoda</taxon>
        <taxon>Chromadorea</taxon>
        <taxon>Rhabditida</taxon>
        <taxon>Rhabditina</taxon>
        <taxon>Rhabditomorpha</taxon>
        <taxon>Rhabditoidea</taxon>
        <taxon>Rhabditidae</taxon>
        <taxon>Peloderinae</taxon>
        <taxon>Caenorhabditis</taxon>
    </lineage>
</organism>
<dbReference type="eggNOG" id="KOG1001">
    <property type="taxonomic scope" value="Eukaryota"/>
</dbReference>
<dbReference type="Gene3D" id="1.20.120.330">
    <property type="entry name" value="Nucleotidyltransferases domain 2"/>
    <property type="match status" value="1"/>
</dbReference>
<dbReference type="PANTHER" id="PTHR21516:SF4">
    <property type="entry name" value="AAA_LID_7 DOMAIN-CONTAINING PROTEIN-RELATED"/>
    <property type="match status" value="1"/>
</dbReference>
<dbReference type="AGR" id="WB:WBGene00012822"/>
<evidence type="ECO:0000313" key="1">
    <source>
        <dbReference type="EMBL" id="CAA21517.2"/>
    </source>
</evidence>
<evidence type="ECO:0000313" key="2">
    <source>
        <dbReference type="Proteomes" id="UP000001940"/>
    </source>
</evidence>
<dbReference type="UCSC" id="Y43F8B.12">
    <property type="organism name" value="c. elegans"/>
</dbReference>
<dbReference type="EMBL" id="BX284605">
    <property type="protein sequence ID" value="CAA21517.2"/>
    <property type="molecule type" value="Genomic_DNA"/>
</dbReference>
<dbReference type="PhylomeDB" id="Q9XWX0"/>
<dbReference type="InParanoid" id="Q9XWX0"/>
<dbReference type="SMR" id="Q9XWX0"/>